<feature type="non-terminal residue" evidence="3">
    <location>
        <position position="70"/>
    </location>
</feature>
<feature type="compositionally biased region" description="Pro residues" evidence="1">
    <location>
        <begin position="1"/>
        <end position="16"/>
    </location>
</feature>
<protein>
    <submittedName>
        <fullName evidence="3">Thiamine pyrophosphate-binding protein</fullName>
    </submittedName>
</protein>
<evidence type="ECO:0000313" key="4">
    <source>
        <dbReference type="Proteomes" id="UP000675554"/>
    </source>
</evidence>
<organism evidence="3 4">
    <name type="scientific">Streptomyces daliensis</name>
    <dbReference type="NCBI Taxonomy" id="299421"/>
    <lineage>
        <taxon>Bacteria</taxon>
        <taxon>Bacillati</taxon>
        <taxon>Actinomycetota</taxon>
        <taxon>Actinomycetes</taxon>
        <taxon>Kitasatosporales</taxon>
        <taxon>Streptomycetaceae</taxon>
        <taxon>Streptomyces</taxon>
    </lineage>
</organism>
<comment type="caution">
    <text evidence="3">The sequence shown here is derived from an EMBL/GenBank/DDBJ whole genome shotgun (WGS) entry which is preliminary data.</text>
</comment>
<dbReference type="GO" id="GO:0000287">
    <property type="term" value="F:magnesium ion binding"/>
    <property type="evidence" value="ECO:0007669"/>
    <property type="project" value="UniProtKB-ARBA"/>
</dbReference>
<feature type="domain" description="Thiamine pyrophosphate enzyme N-terminal TPP-binding" evidence="2">
    <location>
        <begin position="20"/>
        <end position="70"/>
    </location>
</feature>
<dbReference type="InterPro" id="IPR012001">
    <property type="entry name" value="Thiamin_PyroP_enz_TPP-bd_dom"/>
</dbReference>
<dbReference type="Proteomes" id="UP000675554">
    <property type="component" value="Unassembled WGS sequence"/>
</dbReference>
<reference evidence="3" key="1">
    <citation type="submission" date="2021-04" db="EMBL/GenBank/DDBJ databases">
        <title>Sequencing of actinobacteria type strains.</title>
        <authorList>
            <person name="Nguyen G.-S."/>
            <person name="Wentzel A."/>
        </authorList>
    </citation>
    <scope>NUCLEOTIDE SEQUENCE</scope>
    <source>
        <strain evidence="3">DSM 42095</strain>
    </source>
</reference>
<evidence type="ECO:0000259" key="2">
    <source>
        <dbReference type="Pfam" id="PF02776"/>
    </source>
</evidence>
<dbReference type="GO" id="GO:0030976">
    <property type="term" value="F:thiamine pyrophosphate binding"/>
    <property type="evidence" value="ECO:0007669"/>
    <property type="project" value="InterPro"/>
</dbReference>
<dbReference type="CDD" id="cd07035">
    <property type="entry name" value="TPP_PYR_POX_like"/>
    <property type="match status" value="1"/>
</dbReference>
<dbReference type="AlphaFoldDB" id="A0A8T4J2C6"/>
<proteinExistence type="predicted"/>
<evidence type="ECO:0000256" key="1">
    <source>
        <dbReference type="SAM" id="MobiDB-lite"/>
    </source>
</evidence>
<keyword evidence="4" id="KW-1185">Reference proteome</keyword>
<gene>
    <name evidence="3" type="ORF">KDA82_39145</name>
</gene>
<sequence>MNPQQPPPPSSPPQPGRPANGGDLLVALLRTLGIDTVFGIVSVHNLPLVEAVDRELRFVPVRHEATAVSA</sequence>
<dbReference type="Pfam" id="PF02776">
    <property type="entry name" value="TPP_enzyme_N"/>
    <property type="match status" value="1"/>
</dbReference>
<dbReference type="Gene3D" id="3.40.50.970">
    <property type="match status" value="1"/>
</dbReference>
<dbReference type="InterPro" id="IPR029061">
    <property type="entry name" value="THDP-binding"/>
</dbReference>
<feature type="region of interest" description="Disordered" evidence="1">
    <location>
        <begin position="1"/>
        <end position="22"/>
    </location>
</feature>
<name>A0A8T4J2C6_9ACTN</name>
<dbReference type="EMBL" id="JAGSMN010001941">
    <property type="protein sequence ID" value="MBR7678861.1"/>
    <property type="molecule type" value="Genomic_DNA"/>
</dbReference>
<accession>A0A8T4J2C6</accession>
<evidence type="ECO:0000313" key="3">
    <source>
        <dbReference type="EMBL" id="MBR7678861.1"/>
    </source>
</evidence>
<dbReference type="SUPFAM" id="SSF52518">
    <property type="entry name" value="Thiamin diphosphate-binding fold (THDP-binding)"/>
    <property type="match status" value="1"/>
</dbReference>